<dbReference type="Proteomes" id="UP000001058">
    <property type="component" value="Unassembled WGS sequence"/>
</dbReference>
<feature type="signal peptide" evidence="2">
    <location>
        <begin position="1"/>
        <end position="19"/>
    </location>
</feature>
<reference evidence="3 4" key="1">
    <citation type="journal article" date="2010" name="Science">
        <title>Genomic analysis of organismal complexity in the multicellular green alga Volvox carteri.</title>
        <authorList>
            <person name="Prochnik S.E."/>
            <person name="Umen J."/>
            <person name="Nedelcu A.M."/>
            <person name="Hallmann A."/>
            <person name="Miller S.M."/>
            <person name="Nishii I."/>
            <person name="Ferris P."/>
            <person name="Kuo A."/>
            <person name="Mitros T."/>
            <person name="Fritz-Laylin L.K."/>
            <person name="Hellsten U."/>
            <person name="Chapman J."/>
            <person name="Simakov O."/>
            <person name="Rensing S.A."/>
            <person name="Terry A."/>
            <person name="Pangilinan J."/>
            <person name="Kapitonov V."/>
            <person name="Jurka J."/>
            <person name="Salamov A."/>
            <person name="Shapiro H."/>
            <person name="Schmutz J."/>
            <person name="Grimwood J."/>
            <person name="Lindquist E."/>
            <person name="Lucas S."/>
            <person name="Grigoriev I.V."/>
            <person name="Schmitt R."/>
            <person name="Kirk D."/>
            <person name="Rokhsar D.S."/>
        </authorList>
    </citation>
    <scope>NUCLEOTIDE SEQUENCE [LARGE SCALE GENOMIC DNA]</scope>
    <source>
        <strain evidence="4">f. Nagariensis / Eve</strain>
    </source>
</reference>
<dbReference type="GeneID" id="9626105"/>
<evidence type="ECO:0000313" key="3">
    <source>
        <dbReference type="EMBL" id="EFJ39730.1"/>
    </source>
</evidence>
<sequence>MTSTSQTIVTMWCTLHTTAWTLTFTAQVRRIAQVCRTIRAEACGRYRCHVVWPCWCSLEAASKSRRQHEYNGQQRSYHRLNKYDLDSEGPHSSQQQSFWIKDSGAHRPGPDLTGLLTRYDFDAEGPHSRQPQVCVPA</sequence>
<accession>D8UKM2</accession>
<protein>
    <submittedName>
        <fullName evidence="3">Uncharacterized protein</fullName>
    </submittedName>
</protein>
<dbReference type="KEGG" id="vcn:VOLCADRAFT_100612"/>
<dbReference type="InParanoid" id="D8UKM2"/>
<evidence type="ECO:0000313" key="4">
    <source>
        <dbReference type="Proteomes" id="UP000001058"/>
    </source>
</evidence>
<feature type="chain" id="PRO_5003124587" evidence="2">
    <location>
        <begin position="20"/>
        <end position="137"/>
    </location>
</feature>
<dbReference type="RefSeq" id="XP_002959212.1">
    <property type="nucleotide sequence ID" value="XM_002959166.1"/>
</dbReference>
<keyword evidence="4" id="KW-1185">Reference proteome</keyword>
<keyword evidence="2" id="KW-0732">Signal</keyword>
<gene>
    <name evidence="3" type="ORF">VOLCADRAFT_100612</name>
</gene>
<name>D8UKM2_VOLCA</name>
<dbReference type="EMBL" id="GL378451">
    <property type="protein sequence ID" value="EFJ39730.1"/>
    <property type="molecule type" value="Genomic_DNA"/>
</dbReference>
<organism evidence="4">
    <name type="scientific">Volvox carteri f. nagariensis</name>
    <dbReference type="NCBI Taxonomy" id="3068"/>
    <lineage>
        <taxon>Eukaryota</taxon>
        <taxon>Viridiplantae</taxon>
        <taxon>Chlorophyta</taxon>
        <taxon>core chlorophytes</taxon>
        <taxon>Chlorophyceae</taxon>
        <taxon>CS clade</taxon>
        <taxon>Chlamydomonadales</taxon>
        <taxon>Volvocaceae</taxon>
        <taxon>Volvox</taxon>
    </lineage>
</organism>
<dbReference type="AlphaFoldDB" id="D8UKM2"/>
<evidence type="ECO:0000256" key="1">
    <source>
        <dbReference type="SAM" id="MobiDB-lite"/>
    </source>
</evidence>
<proteinExistence type="predicted"/>
<evidence type="ECO:0000256" key="2">
    <source>
        <dbReference type="SAM" id="SignalP"/>
    </source>
</evidence>
<feature type="region of interest" description="Disordered" evidence="1">
    <location>
        <begin position="81"/>
        <end position="105"/>
    </location>
</feature>